<keyword evidence="1" id="KW-0012">Acyltransferase</keyword>
<proteinExistence type="predicted"/>
<gene>
    <name evidence="1" type="primary">GPAT4</name>
    <name evidence="1" type="ORF">GBF38_004646</name>
</gene>
<accession>A0ACB7FDT0</accession>
<comment type="caution">
    <text evidence="1">The sequence shown here is derived from an EMBL/GenBank/DDBJ whole genome shotgun (WGS) entry which is preliminary data.</text>
</comment>
<evidence type="ECO:0000313" key="1">
    <source>
        <dbReference type="EMBL" id="KAG8012165.1"/>
    </source>
</evidence>
<protein>
    <submittedName>
        <fullName evidence="1">Glycerol-3-phosphate acyltransferase 4</fullName>
    </submittedName>
</protein>
<keyword evidence="2" id="KW-1185">Reference proteome</keyword>
<dbReference type="EMBL" id="CM024801">
    <property type="protein sequence ID" value="KAG8012165.1"/>
    <property type="molecule type" value="Genomic_DNA"/>
</dbReference>
<name>A0ACB7FDT0_NIBAL</name>
<evidence type="ECO:0000313" key="2">
    <source>
        <dbReference type="Proteomes" id="UP000805704"/>
    </source>
</evidence>
<reference evidence="1" key="1">
    <citation type="submission" date="2020-04" db="EMBL/GenBank/DDBJ databases">
        <title>A chromosome-scale assembly and high-density genetic map of the yellow drum (Nibea albiflora) genome.</title>
        <authorList>
            <person name="Xu D."/>
            <person name="Zhang W."/>
            <person name="Chen R."/>
            <person name="Tan P."/>
            <person name="Wang L."/>
            <person name="Song H."/>
            <person name="Tian L."/>
            <person name="Zhu Q."/>
            <person name="Wang B."/>
        </authorList>
    </citation>
    <scope>NUCLEOTIDE SEQUENCE</scope>
    <source>
        <strain evidence="1">ZJHYS-2018</strain>
    </source>
</reference>
<sequence length="109" mass="12426">MELFFNPFDNLVCILLGISFTVWFTLLLVFIIVPAIFGVSFGIRRLYMKTLLKIFEWATLRIERGAKEKNHHLYKPYSNGAHLFGGGDQGDPAERQQQRPGLGLGVRDV</sequence>
<keyword evidence="1" id="KW-0808">Transferase</keyword>
<dbReference type="Proteomes" id="UP000805704">
    <property type="component" value="Chromosome 13"/>
</dbReference>
<organism evidence="1 2">
    <name type="scientific">Nibea albiflora</name>
    <name type="common">Yellow drum</name>
    <name type="synonym">Corvina albiflora</name>
    <dbReference type="NCBI Taxonomy" id="240163"/>
    <lineage>
        <taxon>Eukaryota</taxon>
        <taxon>Metazoa</taxon>
        <taxon>Chordata</taxon>
        <taxon>Craniata</taxon>
        <taxon>Vertebrata</taxon>
        <taxon>Euteleostomi</taxon>
        <taxon>Actinopterygii</taxon>
        <taxon>Neopterygii</taxon>
        <taxon>Teleostei</taxon>
        <taxon>Neoteleostei</taxon>
        <taxon>Acanthomorphata</taxon>
        <taxon>Eupercaria</taxon>
        <taxon>Sciaenidae</taxon>
        <taxon>Nibea</taxon>
    </lineage>
</organism>